<proteinExistence type="predicted"/>
<accession>A0ABY1S8B8</accession>
<evidence type="ECO:0000313" key="1">
    <source>
        <dbReference type="EMBL" id="SMR93351.1"/>
    </source>
</evidence>
<protein>
    <submittedName>
        <fullName evidence="1">Uncharacterized protein</fullName>
    </submittedName>
</protein>
<dbReference type="Proteomes" id="UP000196803">
    <property type="component" value="Unassembled WGS sequence"/>
</dbReference>
<organism evidence="1 2">
    <name type="scientific">Caldicellulosiruptor bescii</name>
    <name type="common">Anaerocellum thermophilum</name>
    <dbReference type="NCBI Taxonomy" id="31899"/>
    <lineage>
        <taxon>Bacteria</taxon>
        <taxon>Bacillati</taxon>
        <taxon>Bacillota</taxon>
        <taxon>Bacillota incertae sedis</taxon>
        <taxon>Caldicellulosiruptorales</taxon>
        <taxon>Caldicellulosiruptoraceae</taxon>
        <taxon>Caldicellulosiruptor</taxon>
    </lineage>
</organism>
<reference evidence="1 2" key="1">
    <citation type="submission" date="2017-05" db="EMBL/GenBank/DDBJ databases">
        <authorList>
            <person name="Varghese N."/>
            <person name="Submissions S."/>
        </authorList>
    </citation>
    <scope>NUCLEOTIDE SEQUENCE [LARGE SCALE GENOMIC DNA]</scope>
    <source>
        <strain evidence="1 2">MACB1020</strain>
    </source>
</reference>
<name>A0ABY1S8B8_CALBS</name>
<keyword evidence="2" id="KW-1185">Reference proteome</keyword>
<gene>
    <name evidence="1" type="ORF">SAMN05216240_1512</name>
</gene>
<sequence>MYKYFKPEKCNNIYLSGVRVSFLNAHPSVFWLKNKLLGWLKGKIYKNLGCSIVWSEDLNSGQYFGKIKVVNPFCL</sequence>
<dbReference type="EMBL" id="FXXC01000001">
    <property type="protein sequence ID" value="SMR93351.1"/>
    <property type="molecule type" value="Genomic_DNA"/>
</dbReference>
<comment type="caution">
    <text evidence="1">The sequence shown here is derived from an EMBL/GenBank/DDBJ whole genome shotgun (WGS) entry which is preliminary data.</text>
</comment>
<evidence type="ECO:0000313" key="2">
    <source>
        <dbReference type="Proteomes" id="UP000196803"/>
    </source>
</evidence>